<dbReference type="GO" id="GO:0003677">
    <property type="term" value="F:DNA binding"/>
    <property type="evidence" value="ECO:0007669"/>
    <property type="project" value="UniProtKB-UniRule"/>
</dbReference>
<reference evidence="5" key="2">
    <citation type="submission" date="2018-12" db="EMBL/GenBank/DDBJ databases">
        <authorList>
            <consortium name="NCBI Pathogen Detection Project"/>
        </authorList>
    </citation>
    <scope>NUCLEOTIDE SEQUENCE</scope>
    <source>
        <strain evidence="5">CFSAN057139</strain>
    </source>
</reference>
<name>A0A704VCF4_SALER</name>
<keyword evidence="1" id="KW-0229">DNA integration</keyword>
<evidence type="ECO:0000313" key="5">
    <source>
        <dbReference type="EMBL" id="HAC8207871.1"/>
    </source>
</evidence>
<evidence type="ECO:0000259" key="4">
    <source>
        <dbReference type="PROSITE" id="PS51900"/>
    </source>
</evidence>
<protein>
    <submittedName>
        <fullName evidence="5">DNA-binding protein</fullName>
    </submittedName>
</protein>
<dbReference type="AlphaFoldDB" id="A0A704VCF4"/>
<dbReference type="EMBL" id="DAAMUI010000050">
    <property type="protein sequence ID" value="HAC8207871.1"/>
    <property type="molecule type" value="Genomic_DNA"/>
</dbReference>
<dbReference type="GO" id="GO:0015074">
    <property type="term" value="P:DNA integration"/>
    <property type="evidence" value="ECO:0007669"/>
    <property type="project" value="UniProtKB-KW"/>
</dbReference>
<evidence type="ECO:0000256" key="1">
    <source>
        <dbReference type="ARBA" id="ARBA00022908"/>
    </source>
</evidence>
<dbReference type="Gene3D" id="1.10.150.130">
    <property type="match status" value="1"/>
</dbReference>
<reference evidence="5" key="1">
    <citation type="journal article" date="2018" name="Genome Biol.">
        <title>SKESA: strategic k-mer extension for scrupulous assemblies.</title>
        <authorList>
            <person name="Souvorov A."/>
            <person name="Agarwala R."/>
            <person name="Lipman D.J."/>
        </authorList>
    </citation>
    <scope>NUCLEOTIDE SEQUENCE</scope>
    <source>
        <strain evidence="5">CFSAN057139</strain>
    </source>
</reference>
<dbReference type="InterPro" id="IPR044068">
    <property type="entry name" value="CB"/>
</dbReference>
<keyword evidence="2 3" id="KW-0238">DNA-binding</keyword>
<comment type="caution">
    <text evidence="5">The sequence shown here is derived from an EMBL/GenBank/DDBJ whole genome shotgun (WGS) entry which is preliminary data.</text>
</comment>
<gene>
    <name evidence="5" type="ORF">G0G76_23245</name>
</gene>
<accession>A0A704VCF4</accession>
<organism evidence="5">
    <name type="scientific">Salmonella enterica</name>
    <name type="common">Salmonella choleraesuis</name>
    <dbReference type="NCBI Taxonomy" id="28901"/>
    <lineage>
        <taxon>Bacteria</taxon>
        <taxon>Pseudomonadati</taxon>
        <taxon>Pseudomonadota</taxon>
        <taxon>Gammaproteobacteria</taxon>
        <taxon>Enterobacterales</taxon>
        <taxon>Enterobacteriaceae</taxon>
        <taxon>Salmonella</taxon>
    </lineage>
</organism>
<feature type="domain" description="Core-binding (CB)" evidence="4">
    <location>
        <begin position="6"/>
        <end position="86"/>
    </location>
</feature>
<sequence length="107" mass="12010">MGKLGSEMKALAKHCGGSHKTVNDRIHIVQRFDQHLRALNVQIQRVAQIKVRHIENYIHERLAQGIGKRTLQNEMASLRAVLQQAGRKQVAEHERLTNKSLGLSGAS</sequence>
<feature type="non-terminal residue" evidence="5">
    <location>
        <position position="107"/>
    </location>
</feature>
<proteinExistence type="predicted"/>
<dbReference type="InterPro" id="IPR010998">
    <property type="entry name" value="Integrase_recombinase_N"/>
</dbReference>
<dbReference type="InterPro" id="IPR024457">
    <property type="entry name" value="Putative_integrase_N"/>
</dbReference>
<dbReference type="PROSITE" id="PS51900">
    <property type="entry name" value="CB"/>
    <property type="match status" value="1"/>
</dbReference>
<dbReference type="Pfam" id="PF12834">
    <property type="entry name" value="Phage_int_SAM_2"/>
    <property type="match status" value="1"/>
</dbReference>
<evidence type="ECO:0000256" key="3">
    <source>
        <dbReference type="PROSITE-ProRule" id="PRU01248"/>
    </source>
</evidence>
<evidence type="ECO:0000256" key="2">
    <source>
        <dbReference type="ARBA" id="ARBA00023125"/>
    </source>
</evidence>